<evidence type="ECO:0000256" key="4">
    <source>
        <dbReference type="ARBA" id="ARBA00023004"/>
    </source>
</evidence>
<evidence type="ECO:0000313" key="8">
    <source>
        <dbReference type="Proteomes" id="UP000288805"/>
    </source>
</evidence>
<reference evidence="7 8" key="1">
    <citation type="journal article" date="2018" name="PLoS Genet.">
        <title>Population sequencing reveals clonal diversity and ancestral inbreeding in the grapevine cultivar Chardonnay.</title>
        <authorList>
            <person name="Roach M.J."/>
            <person name="Johnson D.L."/>
            <person name="Bohlmann J."/>
            <person name="van Vuuren H.J."/>
            <person name="Jones S.J."/>
            <person name="Pretorius I.S."/>
            <person name="Schmidt S.A."/>
            <person name="Borneman A.R."/>
        </authorList>
    </citation>
    <scope>NUCLEOTIDE SEQUENCE [LARGE SCALE GENOMIC DNA]</scope>
    <source>
        <strain evidence="8">cv. Chardonnay</strain>
        <tissue evidence="7">Leaf</tissue>
    </source>
</reference>
<dbReference type="InterPro" id="IPR044861">
    <property type="entry name" value="IPNS-like_FE2OG_OXY"/>
</dbReference>
<comment type="caution">
    <text evidence="7">The sequence shown here is derived from an EMBL/GenBank/DDBJ whole genome shotgun (WGS) entry which is preliminary data.</text>
</comment>
<evidence type="ECO:0000259" key="6">
    <source>
        <dbReference type="PROSITE" id="PS51471"/>
    </source>
</evidence>
<proteinExistence type="inferred from homology"/>
<dbReference type="PANTHER" id="PTHR10209:SF744">
    <property type="entry name" value="PROTEIN DMR6-LIKE OXYGENASE 2-LIKE"/>
    <property type="match status" value="1"/>
</dbReference>
<dbReference type="PROSITE" id="PS51471">
    <property type="entry name" value="FE2OG_OXY"/>
    <property type="match status" value="1"/>
</dbReference>
<comment type="similarity">
    <text evidence="1 5">Belongs to the iron/ascorbate-dependent oxidoreductase family.</text>
</comment>
<keyword evidence="3 5" id="KW-0560">Oxidoreductase</keyword>
<dbReference type="Pfam" id="PF03171">
    <property type="entry name" value="2OG-FeII_Oxy"/>
    <property type="match status" value="1"/>
</dbReference>
<dbReference type="InterPro" id="IPR027443">
    <property type="entry name" value="IPNS-like_sf"/>
</dbReference>
<keyword evidence="2 5" id="KW-0479">Metal-binding</keyword>
<dbReference type="GO" id="GO:0046872">
    <property type="term" value="F:metal ion binding"/>
    <property type="evidence" value="ECO:0007669"/>
    <property type="project" value="UniProtKB-KW"/>
</dbReference>
<dbReference type="Proteomes" id="UP000288805">
    <property type="component" value="Unassembled WGS sequence"/>
</dbReference>
<name>A0A438FMW5_VITVI</name>
<dbReference type="InterPro" id="IPR026992">
    <property type="entry name" value="DIOX_N"/>
</dbReference>
<dbReference type="PANTHER" id="PTHR10209">
    <property type="entry name" value="OXIDOREDUCTASE, 2OG-FE II OXYGENASE FAMILY PROTEIN"/>
    <property type="match status" value="1"/>
</dbReference>
<organism evidence="7 8">
    <name type="scientific">Vitis vinifera</name>
    <name type="common">Grape</name>
    <dbReference type="NCBI Taxonomy" id="29760"/>
    <lineage>
        <taxon>Eukaryota</taxon>
        <taxon>Viridiplantae</taxon>
        <taxon>Streptophyta</taxon>
        <taxon>Embryophyta</taxon>
        <taxon>Tracheophyta</taxon>
        <taxon>Spermatophyta</taxon>
        <taxon>Magnoliopsida</taxon>
        <taxon>eudicotyledons</taxon>
        <taxon>Gunneridae</taxon>
        <taxon>Pentapetalae</taxon>
        <taxon>rosids</taxon>
        <taxon>Vitales</taxon>
        <taxon>Vitaceae</taxon>
        <taxon>Viteae</taxon>
        <taxon>Vitis</taxon>
    </lineage>
</organism>
<dbReference type="SUPFAM" id="SSF51197">
    <property type="entry name" value="Clavaminate synthase-like"/>
    <property type="match status" value="1"/>
</dbReference>
<sequence length="301" mass="34482">MGEVDPAFIQDTQHRPKLAAIEAEGIPLIDLSSANASNHVSQIADASKNWGFFQVINHGLTKNVRDWKEVFDFVVSTPTVIPVSPDPDDKELKELTNQWPQYPPELREVCEEYARQMEKLAFKLLGLISLSLGLPENRFNLFFEESTNFIRLNHYPPCPIPHLALGVGRHKDGGALTILAQDDVGGLEVKRKTDGEWIRVKPTPDAYIINVGDIIQVWSNDTYESVEHRVMVNSERERFSIPFFFNPGHRVWVQPLEELTKGEKPKYRAYNWGKFFATRKHSNFKKLDVENIQISHFKASE</sequence>
<accession>A0A438FMW5</accession>
<evidence type="ECO:0000256" key="1">
    <source>
        <dbReference type="ARBA" id="ARBA00008056"/>
    </source>
</evidence>
<dbReference type="AlphaFoldDB" id="A0A438FMW5"/>
<evidence type="ECO:0000256" key="2">
    <source>
        <dbReference type="ARBA" id="ARBA00022723"/>
    </source>
</evidence>
<keyword evidence="4 5" id="KW-0408">Iron</keyword>
<dbReference type="Gene3D" id="2.60.120.330">
    <property type="entry name" value="B-lactam Antibiotic, Isopenicillin N Synthase, Chain"/>
    <property type="match status" value="2"/>
</dbReference>
<dbReference type="Pfam" id="PF14226">
    <property type="entry name" value="DIOX_N"/>
    <property type="match status" value="1"/>
</dbReference>
<evidence type="ECO:0000256" key="3">
    <source>
        <dbReference type="ARBA" id="ARBA00023002"/>
    </source>
</evidence>
<evidence type="ECO:0000313" key="7">
    <source>
        <dbReference type="EMBL" id="RVW61291.1"/>
    </source>
</evidence>
<feature type="domain" description="Fe2OG dioxygenase" evidence="6">
    <location>
        <begin position="146"/>
        <end position="247"/>
    </location>
</feature>
<keyword evidence="7" id="KW-0223">Dioxygenase</keyword>
<dbReference type="GO" id="GO:0051213">
    <property type="term" value="F:dioxygenase activity"/>
    <property type="evidence" value="ECO:0007669"/>
    <property type="project" value="UniProtKB-KW"/>
</dbReference>
<gene>
    <name evidence="7" type="primary">VvCHDp000727_5</name>
    <name evidence="7" type="ORF">CK203_020644</name>
</gene>
<protein>
    <submittedName>
        <fullName evidence="7">Putative 2-oxoglutarate-dependent dioxygenase</fullName>
    </submittedName>
</protein>
<dbReference type="FunFam" id="2.60.120.330:FF:000012">
    <property type="entry name" value="Gibberellin 20 oxidase 1"/>
    <property type="match status" value="1"/>
</dbReference>
<dbReference type="EMBL" id="QGNW01000842">
    <property type="protein sequence ID" value="RVW61291.1"/>
    <property type="molecule type" value="Genomic_DNA"/>
</dbReference>
<dbReference type="InterPro" id="IPR005123">
    <property type="entry name" value="Oxoglu/Fe-dep_dioxygenase_dom"/>
</dbReference>
<evidence type="ECO:0000256" key="5">
    <source>
        <dbReference type="RuleBase" id="RU003682"/>
    </source>
</evidence>